<feature type="region of interest" description="Disordered" evidence="1">
    <location>
        <begin position="1"/>
        <end position="30"/>
    </location>
</feature>
<dbReference type="AlphaFoldDB" id="A0A1N7RZB0"/>
<dbReference type="Proteomes" id="UP000195569">
    <property type="component" value="Unassembled WGS sequence"/>
</dbReference>
<evidence type="ECO:0000313" key="3">
    <source>
        <dbReference type="Proteomes" id="UP000195569"/>
    </source>
</evidence>
<proteinExistence type="predicted"/>
<reference evidence="2" key="1">
    <citation type="submission" date="2016-12" db="EMBL/GenBank/DDBJ databases">
        <authorList>
            <person name="Moulin L."/>
        </authorList>
    </citation>
    <scope>NUCLEOTIDE SEQUENCE [LARGE SCALE GENOMIC DNA]</scope>
    <source>
        <strain evidence="2">STM 7183</strain>
    </source>
</reference>
<dbReference type="EMBL" id="CYGY02000023">
    <property type="protein sequence ID" value="SIT40055.1"/>
    <property type="molecule type" value="Genomic_DNA"/>
</dbReference>
<evidence type="ECO:0000313" key="2">
    <source>
        <dbReference type="EMBL" id="SIT40055.1"/>
    </source>
</evidence>
<sequence length="88" mass="10101">MSLTINRSVDETEPAKKRKSGHTTPKAPHISLHEPGFIRVAHFQALLGDLSHSAFYARLKLKRIPPPDGRDPRPYWRTSTVRDFLQQQ</sequence>
<organism evidence="2 3">
    <name type="scientific">Paraburkholderia piptadeniae</name>
    <dbReference type="NCBI Taxonomy" id="1701573"/>
    <lineage>
        <taxon>Bacteria</taxon>
        <taxon>Pseudomonadati</taxon>
        <taxon>Pseudomonadota</taxon>
        <taxon>Betaproteobacteria</taxon>
        <taxon>Burkholderiales</taxon>
        <taxon>Burkholderiaceae</taxon>
        <taxon>Paraburkholderia</taxon>
    </lineage>
</organism>
<protein>
    <submittedName>
        <fullName evidence="2">Uncharacterized protein</fullName>
    </submittedName>
</protein>
<feature type="region of interest" description="Disordered" evidence="1">
    <location>
        <begin position="63"/>
        <end position="88"/>
    </location>
</feature>
<keyword evidence="3" id="KW-1185">Reference proteome</keyword>
<feature type="compositionally biased region" description="Polar residues" evidence="1">
    <location>
        <begin position="77"/>
        <end position="88"/>
    </location>
</feature>
<evidence type="ECO:0000256" key="1">
    <source>
        <dbReference type="SAM" id="MobiDB-lite"/>
    </source>
</evidence>
<name>A0A1N7RZB0_9BURK</name>
<accession>A0A1N7RZB0</accession>
<gene>
    <name evidence="2" type="ORF">BN2476_230363</name>
</gene>
<comment type="caution">
    <text evidence="2">The sequence shown here is derived from an EMBL/GenBank/DDBJ whole genome shotgun (WGS) entry which is preliminary data.</text>
</comment>